<evidence type="ECO:0000313" key="4">
    <source>
        <dbReference type="Proteomes" id="UP001139095"/>
    </source>
</evidence>
<name>A0A9X1LBB8_9GAMM</name>
<proteinExistence type="predicted"/>
<evidence type="ECO:0000313" key="3">
    <source>
        <dbReference type="EMBL" id="MCB5160664.1"/>
    </source>
</evidence>
<accession>A0A9X1LBB8</accession>
<comment type="caution">
    <text evidence="3">The sequence shown here is derived from an EMBL/GenBank/DDBJ whole genome shotgun (WGS) entry which is preliminary data.</text>
</comment>
<sequence>MKYAFALLFVVPCVVNAQSVELQSVDIIYGDRVIHSQHQVVLSTDADITVIPAENAQNTLGPNLVISADGKTLPYLEQSQIAAREQAIFDEVNKRTDESPFTVLFTGTIPDEIQEKRLRMMPDIGVFADEVKGINKEPDLKPTVEEVMPDVGEFSAIDSSAVNAKSTQADDIEPPASKEDQLEALIGG</sequence>
<feature type="chain" id="PRO_5040753646" evidence="2">
    <location>
        <begin position="18"/>
        <end position="188"/>
    </location>
</feature>
<dbReference type="RefSeq" id="WP_226753049.1">
    <property type="nucleotide sequence ID" value="NZ_JAJATW010000002.1"/>
</dbReference>
<reference evidence="3" key="1">
    <citation type="submission" date="2021-10" db="EMBL/GenBank/DDBJ databases">
        <title>Marinomonas pontica sp. nov., isolated from the Black Sea.</title>
        <authorList>
            <person name="Zhao L.-H."/>
            <person name="Xue J.-H."/>
        </authorList>
    </citation>
    <scope>NUCLEOTIDE SEQUENCE</scope>
    <source>
        <strain evidence="3">E8</strain>
    </source>
</reference>
<gene>
    <name evidence="3" type="ORF">LG368_01975</name>
</gene>
<dbReference type="AlphaFoldDB" id="A0A9X1LBB8"/>
<evidence type="ECO:0000256" key="2">
    <source>
        <dbReference type="SAM" id="SignalP"/>
    </source>
</evidence>
<keyword evidence="2" id="KW-0732">Signal</keyword>
<keyword evidence="4" id="KW-1185">Reference proteome</keyword>
<feature type="region of interest" description="Disordered" evidence="1">
    <location>
        <begin position="163"/>
        <end position="188"/>
    </location>
</feature>
<organism evidence="3 4">
    <name type="scientific">Marinomonas algarum</name>
    <dbReference type="NCBI Taxonomy" id="2883105"/>
    <lineage>
        <taxon>Bacteria</taxon>
        <taxon>Pseudomonadati</taxon>
        <taxon>Pseudomonadota</taxon>
        <taxon>Gammaproteobacteria</taxon>
        <taxon>Oceanospirillales</taxon>
        <taxon>Oceanospirillaceae</taxon>
        <taxon>Marinomonas</taxon>
    </lineage>
</organism>
<protein>
    <submittedName>
        <fullName evidence="3">Uncharacterized protein</fullName>
    </submittedName>
</protein>
<feature type="signal peptide" evidence="2">
    <location>
        <begin position="1"/>
        <end position="17"/>
    </location>
</feature>
<dbReference type="Proteomes" id="UP001139095">
    <property type="component" value="Unassembled WGS sequence"/>
</dbReference>
<evidence type="ECO:0000256" key="1">
    <source>
        <dbReference type="SAM" id="MobiDB-lite"/>
    </source>
</evidence>
<dbReference type="EMBL" id="JAJATW010000002">
    <property type="protein sequence ID" value="MCB5160664.1"/>
    <property type="molecule type" value="Genomic_DNA"/>
</dbReference>